<sequence>MSKTVASKLISLFITPLIVTSYFIFTYSDDIYFSLFFPSYFLIYSFCFFVSIPISIVTSRVLRKTRSSALKIIFLLVIGSLCYGVTVFVLAVLGLNITRTLFYYGWNIVFVFLLLEYFVMFMEKKVRRMNPHDSELRIAN</sequence>
<dbReference type="EMBL" id="CP119317">
    <property type="protein sequence ID" value="WEK53465.1"/>
    <property type="molecule type" value="Genomic_DNA"/>
</dbReference>
<feature type="transmembrane region" description="Helical" evidence="1">
    <location>
        <begin position="69"/>
        <end position="95"/>
    </location>
</feature>
<feature type="transmembrane region" description="Helical" evidence="1">
    <location>
        <begin position="101"/>
        <end position="119"/>
    </location>
</feature>
<organism evidence="2 3">
    <name type="scientific">Candidatus Cohnella colombiensis</name>
    <dbReference type="NCBI Taxonomy" id="3121368"/>
    <lineage>
        <taxon>Bacteria</taxon>
        <taxon>Bacillati</taxon>
        <taxon>Bacillota</taxon>
        <taxon>Bacilli</taxon>
        <taxon>Bacillales</taxon>
        <taxon>Paenibacillaceae</taxon>
        <taxon>Cohnella</taxon>
    </lineage>
</organism>
<dbReference type="Proteomes" id="UP001178662">
    <property type="component" value="Chromosome"/>
</dbReference>
<name>A0AA95F2C7_9BACL</name>
<keyword evidence="1" id="KW-0472">Membrane</keyword>
<protein>
    <submittedName>
        <fullName evidence="2">Uncharacterized protein</fullName>
    </submittedName>
</protein>
<feature type="transmembrane region" description="Helical" evidence="1">
    <location>
        <begin position="9"/>
        <end position="25"/>
    </location>
</feature>
<keyword evidence="1" id="KW-0812">Transmembrane</keyword>
<evidence type="ECO:0000313" key="2">
    <source>
        <dbReference type="EMBL" id="WEK53465.1"/>
    </source>
</evidence>
<evidence type="ECO:0000313" key="3">
    <source>
        <dbReference type="Proteomes" id="UP001178662"/>
    </source>
</evidence>
<keyword evidence="1" id="KW-1133">Transmembrane helix</keyword>
<gene>
    <name evidence="2" type="ORF">P0Y55_12845</name>
</gene>
<accession>A0AA95F2C7</accession>
<evidence type="ECO:0000256" key="1">
    <source>
        <dbReference type="SAM" id="Phobius"/>
    </source>
</evidence>
<proteinExistence type="predicted"/>
<dbReference type="AlphaFoldDB" id="A0AA95F2C7"/>
<reference evidence="2" key="1">
    <citation type="submission" date="2023-03" db="EMBL/GenBank/DDBJ databases">
        <title>Andean soil-derived lignocellulolytic bacterial consortium as a source of novel taxa and putative plastic-active enzymes.</title>
        <authorList>
            <person name="Diaz-Garcia L."/>
            <person name="Chuvochina M."/>
            <person name="Feuerriegel G."/>
            <person name="Bunk B."/>
            <person name="Sproer C."/>
            <person name="Streit W.R."/>
            <person name="Rodriguez L.M."/>
            <person name="Overmann J."/>
            <person name="Jimenez D.J."/>
        </authorList>
    </citation>
    <scope>NUCLEOTIDE SEQUENCE</scope>
    <source>
        <strain evidence="2">MAG 2441</strain>
    </source>
</reference>
<feature type="transmembrane region" description="Helical" evidence="1">
    <location>
        <begin position="31"/>
        <end position="57"/>
    </location>
</feature>
<keyword evidence="3" id="KW-1185">Reference proteome</keyword>